<gene>
    <name evidence="2" type="ORF">M091_2751</name>
</gene>
<dbReference type="AlphaFoldDB" id="A0AB34LBP3"/>
<dbReference type="EMBL" id="JNHK01000096">
    <property type="protein sequence ID" value="KDS35196.1"/>
    <property type="molecule type" value="Genomic_DNA"/>
</dbReference>
<feature type="non-terminal residue" evidence="2">
    <location>
        <position position="283"/>
    </location>
</feature>
<reference evidence="2 3" key="1">
    <citation type="submission" date="2014-04" db="EMBL/GenBank/DDBJ databases">
        <authorList>
            <person name="Sears C."/>
            <person name="Carroll K."/>
            <person name="Sack B.R."/>
            <person name="Qadri F."/>
            <person name="Myers L.L."/>
            <person name="Chung G.-T."/>
            <person name="Escheverria P."/>
            <person name="Fraser C.M."/>
            <person name="Sadzewicz L."/>
            <person name="Shefchek K.A."/>
            <person name="Tallon L."/>
            <person name="Das S.P."/>
            <person name="Daugherty S."/>
            <person name="Mongodin E.F."/>
        </authorList>
    </citation>
    <scope>NUCLEOTIDE SEQUENCE [LARGE SCALE GENOMIC DNA]</scope>
    <source>
        <strain evidence="2 3">3776 D15 i</strain>
    </source>
</reference>
<protein>
    <submittedName>
        <fullName evidence="2">Primase C terminal 2 family protein</fullName>
    </submittedName>
</protein>
<dbReference type="GO" id="GO:0016817">
    <property type="term" value="F:hydrolase activity, acting on acid anhydrides"/>
    <property type="evidence" value="ECO:0007669"/>
    <property type="project" value="InterPro"/>
</dbReference>
<dbReference type="Pfam" id="PF08707">
    <property type="entry name" value="PriCT_2"/>
    <property type="match status" value="1"/>
</dbReference>
<evidence type="ECO:0000313" key="3">
    <source>
        <dbReference type="Proteomes" id="UP000027850"/>
    </source>
</evidence>
<sequence>MNTIQDLERLVAAIEKQGANVAPTYQEYMPLAFAIANDCGEAGRSLLHRICRISEKYVSDEADRLFDHALKGGNGRNGIGSVYHWAETAGVKLDKQLAGTARSYAGKQPETCELANLQPSHPLTHTCAHEAYINMPVFGNYDWPPFLNQLIDCGDSPAQRDILLLGAVTVLGATLNKHLRILYGRKYHYPCLQTFIVAPPASGKGALTWVRHLAEPIHEAMMEEFKSLRKEYRLEKARWGSLGKERAKTPEPEEPKPKMFLIAGDNSGTGVLENLIEADGVGL</sequence>
<dbReference type="InterPro" id="IPR014819">
    <property type="entry name" value="PriCT_2"/>
</dbReference>
<comment type="caution">
    <text evidence="2">The sequence shown here is derived from an EMBL/GenBank/DDBJ whole genome shotgun (WGS) entry which is preliminary data.</text>
</comment>
<evidence type="ECO:0000313" key="2">
    <source>
        <dbReference type="EMBL" id="KDS35196.1"/>
    </source>
</evidence>
<feature type="domain" description="Primase C-terminal 2" evidence="1">
    <location>
        <begin position="13"/>
        <end position="86"/>
    </location>
</feature>
<dbReference type="Proteomes" id="UP000027850">
    <property type="component" value="Unassembled WGS sequence"/>
</dbReference>
<dbReference type="RefSeq" id="WP_036653468.1">
    <property type="nucleotide sequence ID" value="NZ_JNHK01000096.1"/>
</dbReference>
<organism evidence="2 3">
    <name type="scientific">Parabacteroides distasonis str. 3776 D15 i</name>
    <dbReference type="NCBI Taxonomy" id="1339342"/>
    <lineage>
        <taxon>Bacteria</taxon>
        <taxon>Pseudomonadati</taxon>
        <taxon>Bacteroidota</taxon>
        <taxon>Bacteroidia</taxon>
        <taxon>Bacteroidales</taxon>
        <taxon>Tannerellaceae</taxon>
        <taxon>Parabacteroides</taxon>
    </lineage>
</organism>
<dbReference type="Pfam" id="PF13148">
    <property type="entry name" value="DUF3987"/>
    <property type="match status" value="1"/>
</dbReference>
<name>A0AB34LBP3_PARDI</name>
<dbReference type="InterPro" id="IPR025048">
    <property type="entry name" value="DUF3987"/>
</dbReference>
<proteinExistence type="predicted"/>
<evidence type="ECO:0000259" key="1">
    <source>
        <dbReference type="Pfam" id="PF08707"/>
    </source>
</evidence>
<accession>A0AB34LBP3</accession>